<dbReference type="EMBL" id="CAJHUC010000473">
    <property type="protein sequence ID" value="CAD7696399.1"/>
    <property type="molecule type" value="Genomic_DNA"/>
</dbReference>
<protein>
    <submittedName>
        <fullName evidence="1">Uncharacterized protein</fullName>
    </submittedName>
</protein>
<dbReference type="AlphaFoldDB" id="A0A8S1IYY3"/>
<organism evidence="1 2">
    <name type="scientific">Ostreobium quekettii</name>
    <dbReference type="NCBI Taxonomy" id="121088"/>
    <lineage>
        <taxon>Eukaryota</taxon>
        <taxon>Viridiplantae</taxon>
        <taxon>Chlorophyta</taxon>
        <taxon>core chlorophytes</taxon>
        <taxon>Ulvophyceae</taxon>
        <taxon>TCBD clade</taxon>
        <taxon>Bryopsidales</taxon>
        <taxon>Ostreobineae</taxon>
        <taxon>Ostreobiaceae</taxon>
        <taxon>Ostreobium</taxon>
    </lineage>
</organism>
<sequence>MRIELRVAVTACAARFRFDARLRLWGGDFESAQFVSRWRRQRAGRGAIAVDGHCGKQTRTGTGRGQAAFAGFSVYRYDVLVRCLGSGGVWSRIYRRRRNRMKRVRMRLVNFLEWDSSAGRCELRLGR</sequence>
<evidence type="ECO:0000313" key="2">
    <source>
        <dbReference type="Proteomes" id="UP000708148"/>
    </source>
</evidence>
<comment type="caution">
    <text evidence="1">The sequence shown here is derived from an EMBL/GenBank/DDBJ whole genome shotgun (WGS) entry which is preliminary data.</text>
</comment>
<name>A0A8S1IYY3_9CHLO</name>
<accession>A0A8S1IYY3</accession>
<reference evidence="1" key="1">
    <citation type="submission" date="2020-12" db="EMBL/GenBank/DDBJ databases">
        <authorList>
            <person name="Iha C."/>
        </authorList>
    </citation>
    <scope>NUCLEOTIDE SEQUENCE</scope>
</reference>
<dbReference type="Proteomes" id="UP000708148">
    <property type="component" value="Unassembled WGS sequence"/>
</dbReference>
<gene>
    <name evidence="1" type="ORF">OSTQU699_LOCUS1760</name>
</gene>
<evidence type="ECO:0000313" key="1">
    <source>
        <dbReference type="EMBL" id="CAD7696399.1"/>
    </source>
</evidence>
<keyword evidence="2" id="KW-1185">Reference proteome</keyword>
<proteinExistence type="predicted"/>